<keyword evidence="2" id="KW-1185">Reference proteome</keyword>
<dbReference type="EMBL" id="OBQC01000006">
    <property type="protein sequence ID" value="SOC39797.1"/>
    <property type="molecule type" value="Genomic_DNA"/>
</dbReference>
<dbReference type="Proteomes" id="UP000219252">
    <property type="component" value="Unassembled WGS sequence"/>
</dbReference>
<reference evidence="2" key="1">
    <citation type="submission" date="2017-08" db="EMBL/GenBank/DDBJ databases">
        <authorList>
            <person name="Varghese N."/>
            <person name="Submissions S."/>
        </authorList>
    </citation>
    <scope>NUCLEOTIDE SEQUENCE [LARGE SCALE GENOMIC DNA]</scope>
    <source>
        <strain evidence="2">JC23</strain>
    </source>
</reference>
<dbReference type="Gene3D" id="3.40.50.1000">
    <property type="entry name" value="HAD superfamily/HAD-like"/>
    <property type="match status" value="1"/>
</dbReference>
<dbReference type="InterPro" id="IPR023198">
    <property type="entry name" value="PGP-like_dom2"/>
</dbReference>
<dbReference type="NCBIfam" id="TIGR01549">
    <property type="entry name" value="HAD-SF-IA-v1"/>
    <property type="match status" value="1"/>
</dbReference>
<dbReference type="InterPro" id="IPR036412">
    <property type="entry name" value="HAD-like_sf"/>
</dbReference>
<sequence>MKYIVFDFDGTLADSTDVFIKAWNLFAPKYRYDPIDVEGVIATKHMSLSQRAREYNFPMYKLPIIMPKVYRFFKENIKEVKLFDGIKDMLNDLTAKGYKIVVVSSNAKENIELLLKQEGVDLVSEVLTSSRIFGKDTVLKKFMKQNKVSPDQILYVGDELRDIQACNKVSIPFMWVSWGIDGFDLVEKENPKFVVHKPEEITRNLLNAANK</sequence>
<dbReference type="PANTHER" id="PTHR43434">
    <property type="entry name" value="PHOSPHOGLYCOLATE PHOSPHATASE"/>
    <property type="match status" value="1"/>
</dbReference>
<evidence type="ECO:0000313" key="1">
    <source>
        <dbReference type="EMBL" id="SOC39797.1"/>
    </source>
</evidence>
<dbReference type="OrthoDB" id="9792518at2"/>
<dbReference type="AlphaFoldDB" id="A0A285UDQ2"/>
<protein>
    <submittedName>
        <fullName evidence="1">Phosphoglycolate phosphatase</fullName>
    </submittedName>
</protein>
<dbReference type="RefSeq" id="WP_097149513.1">
    <property type="nucleotide sequence ID" value="NZ_OBQC01000006.1"/>
</dbReference>
<dbReference type="GO" id="GO:0005829">
    <property type="term" value="C:cytosol"/>
    <property type="evidence" value="ECO:0007669"/>
    <property type="project" value="TreeGrafter"/>
</dbReference>
<evidence type="ECO:0000313" key="2">
    <source>
        <dbReference type="Proteomes" id="UP000219252"/>
    </source>
</evidence>
<gene>
    <name evidence="1" type="ORF">SAMN05877842_106124</name>
</gene>
<dbReference type="GO" id="GO:0008967">
    <property type="term" value="F:phosphoglycolate phosphatase activity"/>
    <property type="evidence" value="ECO:0007669"/>
    <property type="project" value="TreeGrafter"/>
</dbReference>
<dbReference type="InterPro" id="IPR023214">
    <property type="entry name" value="HAD_sf"/>
</dbReference>
<dbReference type="SUPFAM" id="SSF56784">
    <property type="entry name" value="HAD-like"/>
    <property type="match status" value="1"/>
</dbReference>
<dbReference type="GO" id="GO:0006281">
    <property type="term" value="P:DNA repair"/>
    <property type="evidence" value="ECO:0007669"/>
    <property type="project" value="TreeGrafter"/>
</dbReference>
<dbReference type="InterPro" id="IPR050155">
    <property type="entry name" value="HAD-like_hydrolase_sf"/>
</dbReference>
<dbReference type="InterPro" id="IPR041492">
    <property type="entry name" value="HAD_2"/>
</dbReference>
<dbReference type="PANTHER" id="PTHR43434:SF13">
    <property type="entry name" value="PHOSPHOGLYCOLATE PHOSPHATASE"/>
    <property type="match status" value="1"/>
</dbReference>
<name>A0A285UDQ2_9BACL</name>
<organism evidence="1 2">
    <name type="scientific">Ureibacillus acetophenoni</name>
    <dbReference type="NCBI Taxonomy" id="614649"/>
    <lineage>
        <taxon>Bacteria</taxon>
        <taxon>Bacillati</taxon>
        <taxon>Bacillota</taxon>
        <taxon>Bacilli</taxon>
        <taxon>Bacillales</taxon>
        <taxon>Caryophanaceae</taxon>
        <taxon>Ureibacillus</taxon>
    </lineage>
</organism>
<accession>A0A285UDQ2</accession>
<dbReference type="Pfam" id="PF13419">
    <property type="entry name" value="HAD_2"/>
    <property type="match status" value="1"/>
</dbReference>
<dbReference type="InterPro" id="IPR006439">
    <property type="entry name" value="HAD-SF_hydro_IA"/>
</dbReference>
<dbReference type="SFLD" id="SFLDG01129">
    <property type="entry name" value="C1.5:_HAD__Beta-PGM__Phosphata"/>
    <property type="match status" value="1"/>
</dbReference>
<proteinExistence type="predicted"/>
<dbReference type="Gene3D" id="1.10.150.240">
    <property type="entry name" value="Putative phosphatase, domain 2"/>
    <property type="match status" value="1"/>
</dbReference>
<dbReference type="SFLD" id="SFLDS00003">
    <property type="entry name" value="Haloacid_Dehalogenase"/>
    <property type="match status" value="1"/>
</dbReference>